<dbReference type="PANTHER" id="PTHR31245">
    <property type="entry name" value="UBIQUITIN SYSTEM COMPONENT CUE PROTEIN"/>
    <property type="match status" value="1"/>
</dbReference>
<evidence type="ECO:0000259" key="2">
    <source>
        <dbReference type="PROSITE" id="PS51140"/>
    </source>
</evidence>
<feature type="domain" description="CUE" evidence="2">
    <location>
        <begin position="40"/>
        <end position="83"/>
    </location>
</feature>
<reference evidence="3 6" key="2">
    <citation type="journal article" date="2014" name="BMC Genomics">
        <title>An improved genome release (version Mt4.0) for the model legume Medicago truncatula.</title>
        <authorList>
            <person name="Tang H."/>
            <person name="Krishnakumar V."/>
            <person name="Bidwell S."/>
            <person name="Rosen B."/>
            <person name="Chan A."/>
            <person name="Zhou S."/>
            <person name="Gentzbittel L."/>
            <person name="Childs K.L."/>
            <person name="Yandell M."/>
            <person name="Gundlach H."/>
            <person name="Mayer K.F."/>
            <person name="Schwartz D.C."/>
            <person name="Town C.D."/>
        </authorList>
    </citation>
    <scope>GENOME REANNOTATION</scope>
    <source>
        <strain evidence="5 6">cv. Jemalong A17</strain>
    </source>
</reference>
<evidence type="ECO:0000313" key="3">
    <source>
        <dbReference type="EMBL" id="AES86566.1"/>
    </source>
</evidence>
<dbReference type="OMA" id="CLESADH"/>
<accession>G7JGX3</accession>
<evidence type="ECO:0000313" key="5">
    <source>
        <dbReference type="EnsemblPlants" id="AES86566"/>
    </source>
</evidence>
<dbReference type="Pfam" id="PF02845">
    <property type="entry name" value="CUE"/>
    <property type="match status" value="1"/>
</dbReference>
<dbReference type="EMBL" id="CM001220">
    <property type="protein sequence ID" value="AES86566.1"/>
    <property type="molecule type" value="Genomic_DNA"/>
</dbReference>
<evidence type="ECO:0000313" key="4">
    <source>
        <dbReference type="EMBL" id="RHN58508.1"/>
    </source>
</evidence>
<dbReference type="Gene3D" id="1.10.8.10">
    <property type="entry name" value="DNA helicase RuvA subunit, C-terminal domain"/>
    <property type="match status" value="1"/>
</dbReference>
<dbReference type="OrthoDB" id="440455at2759"/>
<dbReference type="AlphaFoldDB" id="G7JGX3"/>
<evidence type="ECO:0000256" key="1">
    <source>
        <dbReference type="SAM" id="Coils"/>
    </source>
</evidence>
<name>G7JGX3_MEDTR</name>
<proteinExistence type="predicted"/>
<dbReference type="PaxDb" id="3880-AES86566"/>
<dbReference type="ExpressionAtlas" id="G7JGX3">
    <property type="expression patterns" value="differential"/>
</dbReference>
<dbReference type="InterPro" id="IPR009060">
    <property type="entry name" value="UBA-like_sf"/>
</dbReference>
<gene>
    <name evidence="5" type="primary">11420503</name>
    <name evidence="3" type="ordered locus">MTR_4g010100</name>
    <name evidence="4" type="ORF">MtrunA17_Chr4g0003181</name>
</gene>
<reference evidence="4" key="4">
    <citation type="journal article" date="2018" name="Nat. Plants">
        <title>Whole-genome landscape of Medicago truncatula symbiotic genes.</title>
        <authorList>
            <person name="Pecrix Y."/>
            <person name="Gamas P."/>
            <person name="Carrere S."/>
        </authorList>
    </citation>
    <scope>NUCLEOTIDE SEQUENCE</scope>
    <source>
        <tissue evidence="4">Leaves</tissue>
    </source>
</reference>
<keyword evidence="1" id="KW-0175">Coiled coil</keyword>
<sequence>MSAAVCGSKRSFFEEQLPPSPPLSKRLRCSSSTSPIRFPTIPSLFDQLRNLFPHMDQLVLERALQECDNDLDAAIKSLNELYLGAAGGNSGTAEESEIDVNVDAGKLENDGNASASENQSTLNSLPADGAEWIDFFVREMMVATSVDDARARAARMLEVLEKSISERARAEATDALQKENLMLKEQIEVLIKEKNSFKNAFRIQHERLSDYDNKNQELQHLKQLASQYQEQIRTLEMNNYALAMHLKQAQQSNGFQGHFPPDIF</sequence>
<reference evidence="5" key="3">
    <citation type="submission" date="2015-04" db="UniProtKB">
        <authorList>
            <consortium name="EnsemblPlants"/>
        </authorList>
    </citation>
    <scope>IDENTIFICATION</scope>
    <source>
        <strain evidence="5">cv. Jemalong A17</strain>
    </source>
</reference>
<organism evidence="3 6">
    <name type="scientific">Medicago truncatula</name>
    <name type="common">Barrel medic</name>
    <name type="synonym">Medicago tribuloides</name>
    <dbReference type="NCBI Taxonomy" id="3880"/>
    <lineage>
        <taxon>Eukaryota</taxon>
        <taxon>Viridiplantae</taxon>
        <taxon>Streptophyta</taxon>
        <taxon>Embryophyta</taxon>
        <taxon>Tracheophyta</taxon>
        <taxon>Spermatophyta</taxon>
        <taxon>Magnoliopsida</taxon>
        <taxon>eudicotyledons</taxon>
        <taxon>Gunneridae</taxon>
        <taxon>Pentapetalae</taxon>
        <taxon>rosids</taxon>
        <taxon>fabids</taxon>
        <taxon>Fabales</taxon>
        <taxon>Fabaceae</taxon>
        <taxon>Papilionoideae</taxon>
        <taxon>50 kb inversion clade</taxon>
        <taxon>NPAAA clade</taxon>
        <taxon>Hologalegina</taxon>
        <taxon>IRL clade</taxon>
        <taxon>Trifolieae</taxon>
        <taxon>Medicago</taxon>
    </lineage>
</organism>
<dbReference type="Proteomes" id="UP000002051">
    <property type="component" value="Chromosome 4"/>
</dbReference>
<dbReference type="EMBL" id="PSQE01000004">
    <property type="protein sequence ID" value="RHN58508.1"/>
    <property type="molecule type" value="Genomic_DNA"/>
</dbReference>
<dbReference type="Gramene" id="rna20427">
    <property type="protein sequence ID" value="RHN58508.1"/>
    <property type="gene ID" value="gene20427"/>
</dbReference>
<dbReference type="HOGENOM" id="CLU_057230_1_1_1"/>
<protein>
    <submittedName>
        <fullName evidence="3">Ubiquitin system component CUE protein</fullName>
    </submittedName>
</protein>
<dbReference type="EnsemblPlants" id="AES86566">
    <property type="protein sequence ID" value="AES86566"/>
    <property type="gene ID" value="MTR_4g010100"/>
</dbReference>
<dbReference type="PANTHER" id="PTHR31245:SF20">
    <property type="entry name" value="F18B13.13 PROTEIN"/>
    <property type="match status" value="1"/>
</dbReference>
<dbReference type="GO" id="GO:0043130">
    <property type="term" value="F:ubiquitin binding"/>
    <property type="evidence" value="ECO:0007669"/>
    <property type="project" value="InterPro"/>
</dbReference>
<keyword evidence="6" id="KW-1185">Reference proteome</keyword>
<evidence type="ECO:0000313" key="6">
    <source>
        <dbReference type="Proteomes" id="UP000002051"/>
    </source>
</evidence>
<dbReference type="SUPFAM" id="SSF46934">
    <property type="entry name" value="UBA-like"/>
    <property type="match status" value="1"/>
</dbReference>
<dbReference type="PROSITE" id="PS51140">
    <property type="entry name" value="CUE"/>
    <property type="match status" value="1"/>
</dbReference>
<dbReference type="InterPro" id="IPR003892">
    <property type="entry name" value="CUE"/>
</dbReference>
<dbReference type="STRING" id="3880.G7JGX3"/>
<dbReference type="Proteomes" id="UP000265566">
    <property type="component" value="Chromosome 4"/>
</dbReference>
<dbReference type="KEGG" id="mtr:11420503"/>
<feature type="coiled-coil region" evidence="1">
    <location>
        <begin position="173"/>
        <end position="238"/>
    </location>
</feature>
<reference evidence="3 6" key="1">
    <citation type="journal article" date="2011" name="Nature">
        <title>The Medicago genome provides insight into the evolution of rhizobial symbioses.</title>
        <authorList>
            <person name="Young N.D."/>
            <person name="Debelle F."/>
            <person name="Oldroyd G.E."/>
            <person name="Geurts R."/>
            <person name="Cannon S.B."/>
            <person name="Udvardi M.K."/>
            <person name="Benedito V.A."/>
            <person name="Mayer K.F."/>
            <person name="Gouzy J."/>
            <person name="Schoof H."/>
            <person name="Van de Peer Y."/>
            <person name="Proost S."/>
            <person name="Cook D.R."/>
            <person name="Meyers B.C."/>
            <person name="Spannagl M."/>
            <person name="Cheung F."/>
            <person name="De Mita S."/>
            <person name="Krishnakumar V."/>
            <person name="Gundlach H."/>
            <person name="Zhou S."/>
            <person name="Mudge J."/>
            <person name="Bharti A.K."/>
            <person name="Murray J.D."/>
            <person name="Naoumkina M.A."/>
            <person name="Rosen B."/>
            <person name="Silverstein K.A."/>
            <person name="Tang H."/>
            <person name="Rombauts S."/>
            <person name="Zhao P.X."/>
            <person name="Zhou P."/>
            <person name="Barbe V."/>
            <person name="Bardou P."/>
            <person name="Bechner M."/>
            <person name="Bellec A."/>
            <person name="Berger A."/>
            <person name="Berges H."/>
            <person name="Bidwell S."/>
            <person name="Bisseling T."/>
            <person name="Choisne N."/>
            <person name="Couloux A."/>
            <person name="Denny R."/>
            <person name="Deshpande S."/>
            <person name="Dai X."/>
            <person name="Doyle J.J."/>
            <person name="Dudez A.M."/>
            <person name="Farmer A.D."/>
            <person name="Fouteau S."/>
            <person name="Franken C."/>
            <person name="Gibelin C."/>
            <person name="Gish J."/>
            <person name="Goldstein S."/>
            <person name="Gonzalez A.J."/>
            <person name="Green P.J."/>
            <person name="Hallab A."/>
            <person name="Hartog M."/>
            <person name="Hua A."/>
            <person name="Humphray S.J."/>
            <person name="Jeong D.H."/>
            <person name="Jing Y."/>
            <person name="Jocker A."/>
            <person name="Kenton S.M."/>
            <person name="Kim D.J."/>
            <person name="Klee K."/>
            <person name="Lai H."/>
            <person name="Lang C."/>
            <person name="Lin S."/>
            <person name="Macmil S.L."/>
            <person name="Magdelenat G."/>
            <person name="Matthews L."/>
            <person name="McCorrison J."/>
            <person name="Monaghan E.L."/>
            <person name="Mun J.H."/>
            <person name="Najar F.Z."/>
            <person name="Nicholson C."/>
            <person name="Noirot C."/>
            <person name="O'Bleness M."/>
            <person name="Paule C.R."/>
            <person name="Poulain J."/>
            <person name="Prion F."/>
            <person name="Qin B."/>
            <person name="Qu C."/>
            <person name="Retzel E.F."/>
            <person name="Riddle C."/>
            <person name="Sallet E."/>
            <person name="Samain S."/>
            <person name="Samson N."/>
            <person name="Sanders I."/>
            <person name="Saurat O."/>
            <person name="Scarpelli C."/>
            <person name="Schiex T."/>
            <person name="Segurens B."/>
            <person name="Severin A.J."/>
            <person name="Sherrier D.J."/>
            <person name="Shi R."/>
            <person name="Sims S."/>
            <person name="Singer S.R."/>
            <person name="Sinharoy S."/>
            <person name="Sterck L."/>
            <person name="Viollet A."/>
            <person name="Wang B.B."/>
            <person name="Wang K."/>
            <person name="Wang M."/>
            <person name="Wang X."/>
            <person name="Warfsmann J."/>
            <person name="Weissenbach J."/>
            <person name="White D.D."/>
            <person name="White J.D."/>
            <person name="Wiley G.B."/>
            <person name="Wincker P."/>
            <person name="Xing Y."/>
            <person name="Yang L."/>
            <person name="Yao Z."/>
            <person name="Ying F."/>
            <person name="Zhai J."/>
            <person name="Zhou L."/>
            <person name="Zuber A."/>
            <person name="Denarie J."/>
            <person name="Dixon R.A."/>
            <person name="May G.D."/>
            <person name="Schwartz D.C."/>
            <person name="Rogers J."/>
            <person name="Quetier F."/>
            <person name="Town C.D."/>
            <person name="Roe B.A."/>
        </authorList>
    </citation>
    <scope>NUCLEOTIDE SEQUENCE [LARGE SCALE GENOMIC DNA]</scope>
    <source>
        <strain evidence="3">A17</strain>
        <strain evidence="5 6">cv. Jemalong A17</strain>
    </source>
</reference>
<dbReference type="eggNOG" id="ENOG502QRNX">
    <property type="taxonomic scope" value="Eukaryota"/>
</dbReference>
<dbReference type="CDD" id="cd14279">
    <property type="entry name" value="CUE"/>
    <property type="match status" value="1"/>
</dbReference>